<dbReference type="Proteomes" id="UP001410394">
    <property type="component" value="Unassembled WGS sequence"/>
</dbReference>
<evidence type="ECO:0000256" key="2">
    <source>
        <dbReference type="ARBA" id="ARBA00022475"/>
    </source>
</evidence>
<reference evidence="7 8" key="1">
    <citation type="journal article" date="2018" name="Int. J. Syst. Evol. Microbiol.">
        <title>Uliginosibacterium sediminicola sp. nov., isolated from freshwater sediment.</title>
        <authorList>
            <person name="Hwang W.M."/>
            <person name="Kim S.M."/>
            <person name="Kang K."/>
            <person name="Ahn T.Y."/>
        </authorList>
    </citation>
    <scope>NUCLEOTIDE SEQUENCE [LARGE SCALE GENOMIC DNA]</scope>
    <source>
        <strain evidence="7 8">M1-21</strain>
    </source>
</reference>
<comment type="subcellular location">
    <subcellularLocation>
        <location evidence="1">Cell membrane</location>
        <topology evidence="1">Multi-pass membrane protein</topology>
    </subcellularLocation>
</comment>
<dbReference type="EMBL" id="JBDIVE010000006">
    <property type="protein sequence ID" value="MEN3069314.1"/>
    <property type="molecule type" value="Genomic_DNA"/>
</dbReference>
<feature type="transmembrane region" description="Helical" evidence="6">
    <location>
        <begin position="279"/>
        <end position="304"/>
    </location>
</feature>
<keyword evidence="4 6" id="KW-1133">Transmembrane helix</keyword>
<sequence>MPLSTALKRLAALLCSAALIAWFVFGGQREAQFAALATRLARLDTWQITGFVAAFGCTYLLRAGRVFDEFRGVAGVRFGAILRLTLIHNAMINVLPFRSGEATFPLLLTRWFGVPTTRAVAALLWLRLQDAFVVLALAAAVWPGLPLWLRLAWVAAVALAAWLIPSWARNHPELLPEHGRFARIGIRLRAALAESTRGSGRAWLWTLANWSLKLLAQAWMLAVLLGESVHNGLAGALGVELASILPIQGVAGFGTYEAGGAALLRAHGIMLADGLQAALVLHLFVIACALCAGALAAVLLPGAVSQDQPQSSQP</sequence>
<dbReference type="RefSeq" id="WP_345920084.1">
    <property type="nucleotide sequence ID" value="NZ_JBDIVE010000006.1"/>
</dbReference>
<organism evidence="7 8">
    <name type="scientific">Uliginosibacterium sediminicola</name>
    <dbReference type="NCBI Taxonomy" id="2024550"/>
    <lineage>
        <taxon>Bacteria</taxon>
        <taxon>Pseudomonadati</taxon>
        <taxon>Pseudomonadota</taxon>
        <taxon>Betaproteobacteria</taxon>
        <taxon>Rhodocyclales</taxon>
        <taxon>Zoogloeaceae</taxon>
        <taxon>Uliginosibacterium</taxon>
    </lineage>
</organism>
<dbReference type="Pfam" id="PF03706">
    <property type="entry name" value="LPG_synthase_TM"/>
    <property type="match status" value="1"/>
</dbReference>
<evidence type="ECO:0000256" key="6">
    <source>
        <dbReference type="SAM" id="Phobius"/>
    </source>
</evidence>
<evidence type="ECO:0000256" key="3">
    <source>
        <dbReference type="ARBA" id="ARBA00022692"/>
    </source>
</evidence>
<evidence type="ECO:0000313" key="8">
    <source>
        <dbReference type="Proteomes" id="UP001410394"/>
    </source>
</evidence>
<dbReference type="InterPro" id="IPR022791">
    <property type="entry name" value="L-PG_synthase/AglD"/>
</dbReference>
<proteinExistence type="predicted"/>
<comment type="caution">
    <text evidence="7">The sequence shown here is derived from an EMBL/GenBank/DDBJ whole genome shotgun (WGS) entry which is preliminary data.</text>
</comment>
<accession>A0ABU9Z0F5</accession>
<keyword evidence="8" id="KW-1185">Reference proteome</keyword>
<evidence type="ECO:0000256" key="4">
    <source>
        <dbReference type="ARBA" id="ARBA00022989"/>
    </source>
</evidence>
<protein>
    <submittedName>
        <fullName evidence="7">Lysylphosphatidylglycerol synthase domain-containing protein</fullName>
    </submittedName>
</protein>
<feature type="transmembrane region" description="Helical" evidence="6">
    <location>
        <begin position="45"/>
        <end position="61"/>
    </location>
</feature>
<evidence type="ECO:0000256" key="1">
    <source>
        <dbReference type="ARBA" id="ARBA00004651"/>
    </source>
</evidence>
<name>A0ABU9Z0F5_9RHOO</name>
<keyword evidence="2" id="KW-1003">Cell membrane</keyword>
<keyword evidence="5 6" id="KW-0472">Membrane</keyword>
<evidence type="ECO:0000256" key="5">
    <source>
        <dbReference type="ARBA" id="ARBA00023136"/>
    </source>
</evidence>
<gene>
    <name evidence="7" type="ORF">ABDB84_12555</name>
</gene>
<keyword evidence="3 6" id="KW-0812">Transmembrane</keyword>
<evidence type="ECO:0000313" key="7">
    <source>
        <dbReference type="EMBL" id="MEN3069314.1"/>
    </source>
</evidence>